<keyword evidence="1" id="KW-1133">Transmembrane helix</keyword>
<evidence type="ECO:0000313" key="2">
    <source>
        <dbReference type="EMBL" id="CAB4138824.1"/>
    </source>
</evidence>
<protein>
    <submittedName>
        <fullName evidence="2">Uncharacterized protein</fullName>
    </submittedName>
</protein>
<organism evidence="2">
    <name type="scientific">uncultured Caudovirales phage</name>
    <dbReference type="NCBI Taxonomy" id="2100421"/>
    <lineage>
        <taxon>Viruses</taxon>
        <taxon>Duplodnaviria</taxon>
        <taxon>Heunggongvirae</taxon>
        <taxon>Uroviricota</taxon>
        <taxon>Caudoviricetes</taxon>
        <taxon>Peduoviridae</taxon>
        <taxon>Maltschvirus</taxon>
        <taxon>Maltschvirus maltsch</taxon>
    </lineage>
</organism>
<keyword evidence="1" id="KW-0812">Transmembrane</keyword>
<keyword evidence="1" id="KW-0472">Membrane</keyword>
<proteinExistence type="predicted"/>
<dbReference type="EMBL" id="LR796364">
    <property type="protein sequence ID" value="CAB4138824.1"/>
    <property type="molecule type" value="Genomic_DNA"/>
</dbReference>
<name>A0A6J5LW23_9CAUD</name>
<sequence length="45" mass="5149">MQFDRNIFTDAKPSKMDRLLDVAFAILLGISLCMLMLHGLDALFY</sequence>
<accession>A0A6J5LW23</accession>
<evidence type="ECO:0000256" key="1">
    <source>
        <dbReference type="SAM" id="Phobius"/>
    </source>
</evidence>
<gene>
    <name evidence="2" type="ORF">UFOVP348_3</name>
</gene>
<reference evidence="2" key="1">
    <citation type="submission" date="2020-04" db="EMBL/GenBank/DDBJ databases">
        <authorList>
            <person name="Chiriac C."/>
            <person name="Salcher M."/>
            <person name="Ghai R."/>
            <person name="Kavagutti S V."/>
        </authorList>
    </citation>
    <scope>NUCLEOTIDE SEQUENCE</scope>
</reference>
<feature type="transmembrane region" description="Helical" evidence="1">
    <location>
        <begin position="20"/>
        <end position="40"/>
    </location>
</feature>